<evidence type="ECO:0000256" key="1">
    <source>
        <dbReference type="ARBA" id="ARBA00023002"/>
    </source>
</evidence>
<dbReference type="PANTHER" id="PTHR13914">
    <property type="entry name" value="PROLINE OXIDASE"/>
    <property type="match status" value="1"/>
</dbReference>
<dbReference type="PANTHER" id="PTHR13914:SF0">
    <property type="entry name" value="PROLINE DEHYDROGENASE 1, MITOCHONDRIAL"/>
    <property type="match status" value="1"/>
</dbReference>
<dbReference type="InterPro" id="IPR015659">
    <property type="entry name" value="Proline_oxidase"/>
</dbReference>
<evidence type="ECO:0000313" key="4">
    <source>
        <dbReference type="Proteomes" id="UP000030889"/>
    </source>
</evidence>
<sequence>MLDFNDTKTAFARKSDGEMRNALMLFRMMKRPGLVKAGKRACGAAARLHLPVGWIVKPTLYRQFVGGETLEECGPTVDGLERAGVKAALDYSAESEQTPVGIEAVFAETERSIEYAARNKNVAYAVFKPSTLTTDTLLAKASEHPETLTAAERTGFDAFAARFDALCALAHRHGVRILVDAEDVRFQDAVDRLTEEAMHRYNGGRAIVFATLQMYRCDRMPYLRRLYEDARQADYVAGVKFVRGAYMEEERARAAAMGYPDPICPTKEATDANFDEGVAFAVEHIDRMEIFMGSHNETSNYRLARLMDEKGLERNDRRIFFAQLHGMGDHISFNLAAAGYNVVKYVPYARVRDVLPYLIRRAEENTSMAGQTTRELDVLRAEMKRRREARRER</sequence>
<dbReference type="SUPFAM" id="SSF51730">
    <property type="entry name" value="FAD-linked oxidoreductase"/>
    <property type="match status" value="1"/>
</dbReference>
<dbReference type="Gene3D" id="3.20.20.220">
    <property type="match status" value="1"/>
</dbReference>
<dbReference type="Pfam" id="PF01619">
    <property type="entry name" value="Pro_dh"/>
    <property type="match status" value="1"/>
</dbReference>
<dbReference type="InterPro" id="IPR029041">
    <property type="entry name" value="FAD-linked_oxidoreductase-like"/>
</dbReference>
<evidence type="ECO:0000313" key="3">
    <source>
        <dbReference type="EMBL" id="KHE41988.1"/>
    </source>
</evidence>
<proteinExistence type="predicted"/>
<keyword evidence="4" id="KW-1185">Reference proteome</keyword>
<comment type="caution">
    <text evidence="3">The sequence shown here is derived from an EMBL/GenBank/DDBJ whole genome shotgun (WGS) entry which is preliminary data.</text>
</comment>
<organism evidence="3 4">
    <name type="scientific">Alistipes inops</name>
    <dbReference type="NCBI Taxonomy" id="1501391"/>
    <lineage>
        <taxon>Bacteria</taxon>
        <taxon>Pseudomonadati</taxon>
        <taxon>Bacteroidota</taxon>
        <taxon>Bacteroidia</taxon>
        <taxon>Bacteroidales</taxon>
        <taxon>Rikenellaceae</taxon>
        <taxon>Alistipes</taxon>
    </lineage>
</organism>
<reference evidence="3 4" key="1">
    <citation type="submission" date="2014-09" db="EMBL/GenBank/DDBJ databases">
        <title>Alistipes sp. 627, sp. nov., a novel member of the family Rikenellaceae isolated from human faeces.</title>
        <authorList>
            <person name="Shkoporov A.N."/>
            <person name="Chaplin A.V."/>
            <person name="Motuzova O.V."/>
            <person name="Kafarskaia L.I."/>
            <person name="Khokhlova E.V."/>
            <person name="Efimov B.A."/>
        </authorList>
    </citation>
    <scope>NUCLEOTIDE SEQUENCE [LARGE SCALE GENOMIC DNA]</scope>
    <source>
        <strain evidence="3 4">627</strain>
    </source>
</reference>
<gene>
    <name evidence="3" type="ORF">LG35_07040</name>
</gene>
<evidence type="ECO:0000259" key="2">
    <source>
        <dbReference type="Pfam" id="PF01619"/>
    </source>
</evidence>
<keyword evidence="1" id="KW-0560">Oxidoreductase</keyword>
<feature type="domain" description="Proline dehydrogenase" evidence="2">
    <location>
        <begin position="76"/>
        <end position="373"/>
    </location>
</feature>
<protein>
    <submittedName>
        <fullName evidence="3">Proline dehydrogenase</fullName>
    </submittedName>
</protein>
<accession>A0ABR4YJS4</accession>
<name>A0ABR4YJS4_9BACT</name>
<dbReference type="RefSeq" id="WP_035473466.1">
    <property type="nucleotide sequence ID" value="NZ_JRGF01000007.1"/>
</dbReference>
<dbReference type="Proteomes" id="UP000030889">
    <property type="component" value="Unassembled WGS sequence"/>
</dbReference>
<dbReference type="EMBL" id="JRGF01000007">
    <property type="protein sequence ID" value="KHE41988.1"/>
    <property type="molecule type" value="Genomic_DNA"/>
</dbReference>
<dbReference type="InterPro" id="IPR002872">
    <property type="entry name" value="Proline_DH_dom"/>
</dbReference>